<evidence type="ECO:0000313" key="9">
    <source>
        <dbReference type="EMBL" id="RHB41615.1"/>
    </source>
</evidence>
<keyword evidence="1" id="KW-0808">Transferase</keyword>
<dbReference type="GO" id="GO:0005524">
    <property type="term" value="F:ATP binding"/>
    <property type="evidence" value="ECO:0007669"/>
    <property type="project" value="UniProtKB-KW"/>
</dbReference>
<dbReference type="Proteomes" id="UP000283630">
    <property type="component" value="Unassembled WGS sequence"/>
</dbReference>
<dbReference type="EMBL" id="QSGQ01000002">
    <property type="protein sequence ID" value="RHB41615.1"/>
    <property type="molecule type" value="Genomic_DNA"/>
</dbReference>
<dbReference type="PROSITE" id="PS00108">
    <property type="entry name" value="PROTEIN_KINASE_ST"/>
    <property type="match status" value="1"/>
</dbReference>
<dbReference type="PROSITE" id="PS50011">
    <property type="entry name" value="PROTEIN_KINASE_DOM"/>
    <property type="match status" value="1"/>
</dbReference>
<dbReference type="Pfam" id="PF00069">
    <property type="entry name" value="Pkinase"/>
    <property type="match status" value="1"/>
</dbReference>
<keyword evidence="3 8" id="KW-0418">Kinase</keyword>
<organism evidence="8 10">
    <name type="scientific">Dorea formicigenerans</name>
    <dbReference type="NCBI Taxonomy" id="39486"/>
    <lineage>
        <taxon>Bacteria</taxon>
        <taxon>Bacillati</taxon>
        <taxon>Bacillota</taxon>
        <taxon>Clostridia</taxon>
        <taxon>Lachnospirales</taxon>
        <taxon>Lachnospiraceae</taxon>
        <taxon>Dorea</taxon>
    </lineage>
</organism>
<dbReference type="GO" id="GO:0004672">
    <property type="term" value="F:protein kinase activity"/>
    <property type="evidence" value="ECO:0007669"/>
    <property type="project" value="InterPro"/>
</dbReference>
<reference evidence="10 11" key="1">
    <citation type="submission" date="2018-08" db="EMBL/GenBank/DDBJ databases">
        <title>A genome reference for cultivated species of the human gut microbiota.</title>
        <authorList>
            <person name="Zou Y."/>
            <person name="Xue W."/>
            <person name="Luo G."/>
        </authorList>
    </citation>
    <scope>NUCLEOTIDE SEQUENCE [LARGE SCALE GENOMIC DNA]</scope>
    <source>
        <strain evidence="8 10">AF19-4AC</strain>
        <strain evidence="9 11">AM40-15AC</strain>
    </source>
</reference>
<dbReference type="CDD" id="cd00180">
    <property type="entry name" value="PKc"/>
    <property type="match status" value="1"/>
</dbReference>
<keyword evidence="4" id="KW-0067">ATP-binding</keyword>
<dbReference type="InterPro" id="IPR000719">
    <property type="entry name" value="Prot_kinase_dom"/>
</dbReference>
<sequence>MARKADVKGGNGDVVFDTETGTARKYLRNTSTVEKVARFKRELAVFQELCKNPIPNVVEVTDVYINEDKIAESYVEMKKYDGSVYDILEVTKGNVKLAFELLLPVIKALYTLSTGNPPLYHRDIKPDNILFLKKGDEYTLYLTDFGTCFLNDGSERLTPETMAVGPRMYIAPEYETGRVEEVTEKGDIFSLGKVLWCMINGEPEDFMPSNFWFVDEYDLTKRFPGNADMIVANTIIASCLNIAPDERCAYSSLIGQIENFIAEGNMTPGEEEQYRVRVYQEKRNLELLEIKEKNRLIVNSFSQYYIKALEELLNTYPDFELIQKLYDEYRKNSKDGIDYTSVNVENNASHYLYSGTYDRIYFSINYEPARGTDRYCSITIKYTIDSWKTIRFYYSEDGTILSDHNGVVKLMCVESLYNILNSIIMEYIS</sequence>
<dbReference type="InterPro" id="IPR008271">
    <property type="entry name" value="Ser/Thr_kinase_AS"/>
</dbReference>
<evidence type="ECO:0000313" key="11">
    <source>
        <dbReference type="Proteomes" id="UP000284883"/>
    </source>
</evidence>
<accession>A0A412MDR1</accession>
<proteinExistence type="inferred from homology"/>
<evidence type="ECO:0000313" key="10">
    <source>
        <dbReference type="Proteomes" id="UP000283630"/>
    </source>
</evidence>
<dbReference type="EMBL" id="QRWH01000007">
    <property type="protein sequence ID" value="RGT08710.1"/>
    <property type="molecule type" value="Genomic_DNA"/>
</dbReference>
<evidence type="ECO:0000256" key="4">
    <source>
        <dbReference type="ARBA" id="ARBA00022840"/>
    </source>
</evidence>
<dbReference type="SMART" id="SM00220">
    <property type="entry name" value="S_TKc"/>
    <property type="match status" value="1"/>
</dbReference>
<protein>
    <recommendedName>
        <fullName evidence="6">mitogen-activated protein kinase kinase</fullName>
        <ecNumber evidence="6">2.7.12.2</ecNumber>
    </recommendedName>
</protein>
<keyword evidence="2" id="KW-0547">Nucleotide-binding</keyword>
<dbReference type="InterPro" id="IPR011009">
    <property type="entry name" value="Kinase-like_dom_sf"/>
</dbReference>
<dbReference type="Gene3D" id="1.10.510.10">
    <property type="entry name" value="Transferase(Phosphotransferase) domain 1"/>
    <property type="match status" value="1"/>
</dbReference>
<evidence type="ECO:0000256" key="6">
    <source>
        <dbReference type="ARBA" id="ARBA00038999"/>
    </source>
</evidence>
<evidence type="ECO:0000256" key="2">
    <source>
        <dbReference type="ARBA" id="ARBA00022741"/>
    </source>
</evidence>
<dbReference type="EC" id="2.7.12.2" evidence="6"/>
<evidence type="ECO:0000313" key="8">
    <source>
        <dbReference type="EMBL" id="RGT08710.1"/>
    </source>
</evidence>
<dbReference type="GeneID" id="79857404"/>
<name>A0A412MDR1_9FIRM</name>
<dbReference type="RefSeq" id="WP_117522846.1">
    <property type="nucleotide sequence ID" value="NZ_QRWH01000007.1"/>
</dbReference>
<gene>
    <name evidence="9" type="ORF">DW885_05355</name>
    <name evidence="8" type="ORF">DWX53_09035</name>
</gene>
<evidence type="ECO:0000259" key="7">
    <source>
        <dbReference type="PROSITE" id="PS50011"/>
    </source>
</evidence>
<dbReference type="Proteomes" id="UP000284883">
    <property type="component" value="Unassembled WGS sequence"/>
</dbReference>
<dbReference type="SUPFAM" id="SSF56112">
    <property type="entry name" value="Protein kinase-like (PK-like)"/>
    <property type="match status" value="1"/>
</dbReference>
<comment type="caution">
    <text evidence="8">The sequence shown here is derived from an EMBL/GenBank/DDBJ whole genome shotgun (WGS) entry which is preliminary data.</text>
</comment>
<feature type="domain" description="Protein kinase" evidence="7">
    <location>
        <begin position="1"/>
        <end position="261"/>
    </location>
</feature>
<evidence type="ECO:0000256" key="3">
    <source>
        <dbReference type="ARBA" id="ARBA00022777"/>
    </source>
</evidence>
<evidence type="ECO:0000256" key="5">
    <source>
        <dbReference type="ARBA" id="ARBA00038035"/>
    </source>
</evidence>
<evidence type="ECO:0000256" key="1">
    <source>
        <dbReference type="ARBA" id="ARBA00022679"/>
    </source>
</evidence>
<dbReference type="AlphaFoldDB" id="A0A412MDR1"/>
<comment type="similarity">
    <text evidence="5">Belongs to the protein kinase superfamily. STE Ser/Thr protein kinase family. MAP kinase kinase subfamily.</text>
</comment>
<dbReference type="PANTHER" id="PTHR48013:SF7">
    <property type="entry name" value="SERINE_THREONINE-PROTEIN KINASE SBK2"/>
    <property type="match status" value="1"/>
</dbReference>
<dbReference type="PANTHER" id="PTHR48013">
    <property type="entry name" value="DUAL SPECIFICITY MITOGEN-ACTIVATED PROTEIN KINASE KINASE 5-RELATED"/>
    <property type="match status" value="1"/>
</dbReference>